<feature type="transmembrane region" description="Helical" evidence="9">
    <location>
        <begin position="307"/>
        <end position="329"/>
    </location>
</feature>
<organism evidence="11 12">
    <name type="scientific">Ancylobacter oerskovii</name>
    <dbReference type="NCBI Taxonomy" id="459519"/>
    <lineage>
        <taxon>Bacteria</taxon>
        <taxon>Pseudomonadati</taxon>
        <taxon>Pseudomonadota</taxon>
        <taxon>Alphaproteobacteria</taxon>
        <taxon>Hyphomicrobiales</taxon>
        <taxon>Xanthobacteraceae</taxon>
        <taxon>Ancylobacter</taxon>
    </lineage>
</organism>
<protein>
    <submittedName>
        <fullName evidence="11">ABC transporter permease</fullName>
    </submittedName>
</protein>
<feature type="transmembrane region" description="Helical" evidence="9">
    <location>
        <begin position="78"/>
        <end position="101"/>
    </location>
</feature>
<evidence type="ECO:0000256" key="1">
    <source>
        <dbReference type="ARBA" id="ARBA00004651"/>
    </source>
</evidence>
<evidence type="ECO:0000313" key="12">
    <source>
        <dbReference type="Proteomes" id="UP001597299"/>
    </source>
</evidence>
<keyword evidence="6" id="KW-0653">Protein transport</keyword>
<dbReference type="PANTHER" id="PTHR43386:SF1">
    <property type="entry name" value="D,D-DIPEPTIDE TRANSPORT SYSTEM PERMEASE PROTEIN DDPC-RELATED"/>
    <property type="match status" value="1"/>
</dbReference>
<dbReference type="PANTHER" id="PTHR43386">
    <property type="entry name" value="OLIGOPEPTIDE TRANSPORT SYSTEM PERMEASE PROTEIN APPC"/>
    <property type="match status" value="1"/>
</dbReference>
<dbReference type="InterPro" id="IPR050366">
    <property type="entry name" value="BP-dependent_transpt_permease"/>
</dbReference>
<keyword evidence="8 9" id="KW-0472">Membrane</keyword>
<dbReference type="Pfam" id="PF12911">
    <property type="entry name" value="OppC_N"/>
    <property type="match status" value="1"/>
</dbReference>
<dbReference type="Gene3D" id="1.10.3720.10">
    <property type="entry name" value="MetI-like"/>
    <property type="match status" value="1"/>
</dbReference>
<feature type="transmembrane region" description="Helical" evidence="9">
    <location>
        <begin position="145"/>
        <end position="169"/>
    </location>
</feature>
<reference evidence="12" key="1">
    <citation type="journal article" date="2019" name="Int. J. Syst. Evol. Microbiol.">
        <title>The Global Catalogue of Microorganisms (GCM) 10K type strain sequencing project: providing services to taxonomists for standard genome sequencing and annotation.</title>
        <authorList>
            <consortium name="The Broad Institute Genomics Platform"/>
            <consortium name="The Broad Institute Genome Sequencing Center for Infectious Disease"/>
            <person name="Wu L."/>
            <person name="Ma J."/>
        </authorList>
    </citation>
    <scope>NUCLEOTIDE SEQUENCE [LARGE SCALE GENOMIC DNA]</scope>
    <source>
        <strain evidence="12">CCM 7435</strain>
    </source>
</reference>
<name>A0ABW4Z2Y0_9HYPH</name>
<dbReference type="InterPro" id="IPR025966">
    <property type="entry name" value="OppC_N"/>
</dbReference>
<dbReference type="InterPro" id="IPR000515">
    <property type="entry name" value="MetI-like"/>
</dbReference>
<feature type="transmembrane region" description="Helical" evidence="9">
    <location>
        <begin position="176"/>
        <end position="198"/>
    </location>
</feature>
<evidence type="ECO:0000256" key="5">
    <source>
        <dbReference type="ARBA" id="ARBA00022856"/>
    </source>
</evidence>
<comment type="similarity">
    <text evidence="9">Belongs to the binding-protein-dependent transport system permease family.</text>
</comment>
<comment type="caution">
    <text evidence="11">The sequence shown here is derived from an EMBL/GenBank/DDBJ whole genome shotgun (WGS) entry which is preliminary data.</text>
</comment>
<evidence type="ECO:0000256" key="8">
    <source>
        <dbReference type="ARBA" id="ARBA00023136"/>
    </source>
</evidence>
<dbReference type="SUPFAM" id="SSF161098">
    <property type="entry name" value="MetI-like"/>
    <property type="match status" value="1"/>
</dbReference>
<sequence>MSRPHLTLVSDGLPLPVAHEAEPEAPAEIAATASPARPAPLSAWSNVHAADAIRASSAQAQLAPPDSRRALKAFVKNPTAMTGLVFLALVVAAALAAPILYPDDPLAMVARPLLWPGQDPDFPLGTDSLGRDVAAGLFHGARVSLMVGLAATAIGLLLGTSVGALAGYFGGRLDALLVRLIEIFQSIPSFILLIVLVAIAQPTIATITVAIGLVTWPTIARLARAEFRAIRAKEFVAAAKSLGYGHTRIILREILPNALPPLIVTASVMVAMAILNESALSFMGMGDPNVVSWGSMIGAGRELLRTAWFLTALPGLVIVFTVLALNLIGDGLNDALNPRLAAER</sequence>
<feature type="transmembrane region" description="Helical" evidence="9">
    <location>
        <begin position="254"/>
        <end position="275"/>
    </location>
</feature>
<dbReference type="RefSeq" id="WP_213353684.1">
    <property type="nucleotide sequence ID" value="NZ_JAHBGB010000037.1"/>
</dbReference>
<keyword evidence="2 9" id="KW-0813">Transport</keyword>
<dbReference type="EMBL" id="JBHUHD010000001">
    <property type="protein sequence ID" value="MFD2142593.1"/>
    <property type="molecule type" value="Genomic_DNA"/>
</dbReference>
<keyword evidence="4 9" id="KW-0812">Transmembrane</keyword>
<dbReference type="CDD" id="cd06261">
    <property type="entry name" value="TM_PBP2"/>
    <property type="match status" value="1"/>
</dbReference>
<evidence type="ECO:0000256" key="3">
    <source>
        <dbReference type="ARBA" id="ARBA00022475"/>
    </source>
</evidence>
<feature type="transmembrane region" description="Helical" evidence="9">
    <location>
        <begin position="204"/>
        <end position="223"/>
    </location>
</feature>
<keyword evidence="3" id="KW-1003">Cell membrane</keyword>
<evidence type="ECO:0000256" key="2">
    <source>
        <dbReference type="ARBA" id="ARBA00022448"/>
    </source>
</evidence>
<evidence type="ECO:0000259" key="10">
    <source>
        <dbReference type="PROSITE" id="PS50928"/>
    </source>
</evidence>
<comment type="subcellular location">
    <subcellularLocation>
        <location evidence="1 9">Cell membrane</location>
        <topology evidence="1 9">Multi-pass membrane protein</topology>
    </subcellularLocation>
</comment>
<evidence type="ECO:0000256" key="9">
    <source>
        <dbReference type="RuleBase" id="RU363032"/>
    </source>
</evidence>
<dbReference type="PROSITE" id="PS50928">
    <property type="entry name" value="ABC_TM1"/>
    <property type="match status" value="1"/>
</dbReference>
<gene>
    <name evidence="11" type="ORF">ACFSNC_19475</name>
</gene>
<dbReference type="Pfam" id="PF00528">
    <property type="entry name" value="BPD_transp_1"/>
    <property type="match status" value="1"/>
</dbReference>
<keyword evidence="5" id="KW-0571">Peptide transport</keyword>
<evidence type="ECO:0000256" key="7">
    <source>
        <dbReference type="ARBA" id="ARBA00022989"/>
    </source>
</evidence>
<keyword evidence="7 9" id="KW-1133">Transmembrane helix</keyword>
<dbReference type="Proteomes" id="UP001597299">
    <property type="component" value="Unassembled WGS sequence"/>
</dbReference>
<evidence type="ECO:0000256" key="6">
    <source>
        <dbReference type="ARBA" id="ARBA00022927"/>
    </source>
</evidence>
<evidence type="ECO:0000313" key="11">
    <source>
        <dbReference type="EMBL" id="MFD2142593.1"/>
    </source>
</evidence>
<dbReference type="InterPro" id="IPR035906">
    <property type="entry name" value="MetI-like_sf"/>
</dbReference>
<accession>A0ABW4Z2Y0</accession>
<feature type="domain" description="ABC transmembrane type-1" evidence="10">
    <location>
        <begin position="141"/>
        <end position="329"/>
    </location>
</feature>
<proteinExistence type="inferred from homology"/>
<evidence type="ECO:0000256" key="4">
    <source>
        <dbReference type="ARBA" id="ARBA00022692"/>
    </source>
</evidence>
<keyword evidence="12" id="KW-1185">Reference proteome</keyword>